<keyword evidence="1" id="KW-1133">Transmembrane helix</keyword>
<feature type="transmembrane region" description="Helical" evidence="1">
    <location>
        <begin position="893"/>
        <end position="913"/>
    </location>
</feature>
<dbReference type="GO" id="GO:0042910">
    <property type="term" value="F:xenobiotic transmembrane transporter activity"/>
    <property type="evidence" value="ECO:0007669"/>
    <property type="project" value="TreeGrafter"/>
</dbReference>
<keyword evidence="1" id="KW-0472">Membrane</keyword>
<feature type="transmembrane region" description="Helical" evidence="1">
    <location>
        <begin position="12"/>
        <end position="30"/>
    </location>
</feature>
<feature type="transmembrane region" description="Helical" evidence="1">
    <location>
        <begin position="360"/>
        <end position="380"/>
    </location>
</feature>
<feature type="transmembrane region" description="Helical" evidence="1">
    <location>
        <begin position="463"/>
        <end position="486"/>
    </location>
</feature>
<keyword evidence="3" id="KW-1185">Reference proteome</keyword>
<feature type="transmembrane region" description="Helical" evidence="1">
    <location>
        <begin position="919"/>
        <end position="943"/>
    </location>
</feature>
<evidence type="ECO:0000313" key="2">
    <source>
        <dbReference type="EMBL" id="ABI67528.1"/>
    </source>
</evidence>
<dbReference type="Gene3D" id="3.30.70.1440">
    <property type="entry name" value="Multidrug efflux transporter AcrB pore domain"/>
    <property type="match status" value="1"/>
</dbReference>
<dbReference type="Gene3D" id="1.20.1640.10">
    <property type="entry name" value="Multidrug efflux transporter AcrB transmembrane domain"/>
    <property type="match status" value="2"/>
</dbReference>
<dbReference type="InterPro" id="IPR001036">
    <property type="entry name" value="Acrflvin-R"/>
</dbReference>
<gene>
    <name evidence="2" type="ordered locus">Swol_0176</name>
</gene>
<proteinExistence type="predicted"/>
<feature type="transmembrane region" description="Helical" evidence="1">
    <location>
        <begin position="337"/>
        <end position="353"/>
    </location>
</feature>
<protein>
    <submittedName>
        <fullName evidence="2">Acriflavin resistance protein</fullName>
    </submittedName>
</protein>
<feature type="transmembrane region" description="Helical" evidence="1">
    <location>
        <begin position="867"/>
        <end position="886"/>
    </location>
</feature>
<organism evidence="2 3">
    <name type="scientific">Syntrophomonas wolfei subsp. wolfei (strain DSM 2245B / Goettingen)</name>
    <dbReference type="NCBI Taxonomy" id="335541"/>
    <lineage>
        <taxon>Bacteria</taxon>
        <taxon>Bacillati</taxon>
        <taxon>Bacillota</taxon>
        <taxon>Clostridia</taxon>
        <taxon>Eubacteriales</taxon>
        <taxon>Syntrophomonadaceae</taxon>
        <taxon>Syntrophomonas</taxon>
    </lineage>
</organism>
<feature type="transmembrane region" description="Helical" evidence="1">
    <location>
        <begin position="963"/>
        <end position="984"/>
    </location>
</feature>
<feature type="transmembrane region" description="Helical" evidence="1">
    <location>
        <begin position="996"/>
        <end position="1022"/>
    </location>
</feature>
<dbReference type="SUPFAM" id="SSF82693">
    <property type="entry name" value="Multidrug efflux transporter AcrB pore domain, PN1, PN2, PC1 and PC2 subdomains"/>
    <property type="match status" value="3"/>
</dbReference>
<dbReference type="PANTHER" id="PTHR32063:SF0">
    <property type="entry name" value="SWARMING MOTILITY PROTEIN SWRC"/>
    <property type="match status" value="1"/>
</dbReference>
<dbReference type="Proteomes" id="UP000001968">
    <property type="component" value="Chromosome"/>
</dbReference>
<dbReference type="KEGG" id="swo:Swol_0176"/>
<sequence length="1034" mass="113422">MKIVEFAVKRPVTMSILVAVVIIFGFFTLSKIPLDLYPEMKFPYAAVMTSYPGAGPEEVESQVSEPLEGILNTLSGVKEIQSQSTSGNSLILIKYDWGTNIESALMDIREKIGLIEKSLPSGVEKPMVLKMDPTMMPIIQMGIRGGDKISLGQLQSIAEDVIEPRLSRIPEVASVVITGGLEREIKVEVDPVKLEDYGLTLTQVNQVLQLENFNLSGGKAREGEREYYVRSLQQFENLDDIRNVAILTPSGNSVYLNDIAMIEDAYKDDTQITRVNGSKAVGIHCLKQSDANTVKACAAVREEMEEIMTELDLDLDYQVVMDQSSFINQSLDITKRMMVEGALLAILVLFLFLRNGRSTLIVFTAIPLSIIATFILMYVNNSTLNLITMGGLALGIGRMVDDSIVVFENIYRHRSLGLPPMEAALTGASEVGNAVIASTTTIIAVFFPIMFAEGLASVLFKPLAITVSFAIFCSLMVALTIVPLLASRMLSDKAMQPLDPEKGRVSRVVFNFGNWLDNLGERYKIILRWALGHRRHVVALVTLLMVGALALVPFIGAEFLPAMDAGEISITIENDKGTLLKDTEQVVEKVEAQLREVPEVFTIFSSVGSSASMFFDSGTKADQATIYIKLVPKNERKRSGDEVAEDIRSRLSGIAGSKIKVSMMDLTSTGPSGGGPVSVQVRGDDMQVLREISEEVAEIVRKVPGTREVISSLSDGIPEIQVKIDRKRAAAYGLTPMQVASDIKNAMQGNVATRYRVGGDEVDVRVRYSPQNHKELEYLENLAISTSRGGVLRLSQIASFEMAPGPIQITRVDRVRRAEINAYLLNRDLSVVMKDIQNEVDKINLPSGYSIEYGGQNKDMMESFTSLGIALILAIILVYAVMAIQYESFFNPFVIMFSVPTAFIGVVLGLLLTNKAFSVSAFIGVIMLVGIVVANAIVLVDYLKQLRERGMERDEAIVEAGRVRLRPILMTAFATILAMFPLSLGIGEGAEADAPLAIVIIFGLLVSTFITLILVPVVYSIFDDWGQKLKLRRG</sequence>
<dbReference type="Gene3D" id="3.30.70.1430">
    <property type="entry name" value="Multidrug efflux transporter AcrB pore domain"/>
    <property type="match status" value="2"/>
</dbReference>
<name>Q0B0H6_SYNWW</name>
<dbReference type="Gene3D" id="3.30.70.1320">
    <property type="entry name" value="Multidrug efflux transporter AcrB pore domain like"/>
    <property type="match status" value="1"/>
</dbReference>
<dbReference type="SUPFAM" id="SSF82714">
    <property type="entry name" value="Multidrug efflux transporter AcrB TolC docking domain, DN and DC subdomains"/>
    <property type="match status" value="2"/>
</dbReference>
<feature type="transmembrane region" description="Helical" evidence="1">
    <location>
        <begin position="431"/>
        <end position="451"/>
    </location>
</feature>
<dbReference type="HOGENOM" id="CLU_002755_1_2_9"/>
<reference evidence="3" key="1">
    <citation type="journal article" date="2010" name="Environ. Microbiol.">
        <title>The genome of Syntrophomonas wolfei: new insights into syntrophic metabolism and biohydrogen production.</title>
        <authorList>
            <person name="Sieber J.R."/>
            <person name="Sims D.R."/>
            <person name="Han C."/>
            <person name="Kim E."/>
            <person name="Lykidis A."/>
            <person name="Lapidus A.L."/>
            <person name="McDonnald E."/>
            <person name="Rohlin L."/>
            <person name="Culley D.E."/>
            <person name="Gunsalus R."/>
            <person name="McInerney M.J."/>
        </authorList>
    </citation>
    <scope>NUCLEOTIDE SEQUENCE [LARGE SCALE GENOMIC DNA]</scope>
    <source>
        <strain evidence="3">DSM 2245B / Goettingen</strain>
    </source>
</reference>
<feature type="transmembrane region" description="Helical" evidence="1">
    <location>
        <begin position="537"/>
        <end position="556"/>
    </location>
</feature>
<dbReference type="OrthoDB" id="9757876at2"/>
<dbReference type="AlphaFoldDB" id="Q0B0H6"/>
<dbReference type="InterPro" id="IPR027463">
    <property type="entry name" value="AcrB_DN_DC_subdom"/>
</dbReference>
<evidence type="ECO:0000256" key="1">
    <source>
        <dbReference type="SAM" id="Phobius"/>
    </source>
</evidence>
<dbReference type="Pfam" id="PF00873">
    <property type="entry name" value="ACR_tran"/>
    <property type="match status" value="1"/>
</dbReference>
<dbReference type="RefSeq" id="WP_011639638.1">
    <property type="nucleotide sequence ID" value="NC_008346.1"/>
</dbReference>
<dbReference type="PANTHER" id="PTHR32063">
    <property type="match status" value="1"/>
</dbReference>
<evidence type="ECO:0000313" key="3">
    <source>
        <dbReference type="Proteomes" id="UP000001968"/>
    </source>
</evidence>
<dbReference type="GO" id="GO:0005886">
    <property type="term" value="C:plasma membrane"/>
    <property type="evidence" value="ECO:0007669"/>
    <property type="project" value="TreeGrafter"/>
</dbReference>
<dbReference type="PRINTS" id="PR00702">
    <property type="entry name" value="ACRIFLAVINRP"/>
</dbReference>
<dbReference type="STRING" id="335541.Swol_0176"/>
<feature type="transmembrane region" description="Helical" evidence="1">
    <location>
        <begin position="386"/>
        <end position="411"/>
    </location>
</feature>
<dbReference type="SUPFAM" id="SSF82866">
    <property type="entry name" value="Multidrug efflux transporter AcrB transmembrane domain"/>
    <property type="match status" value="2"/>
</dbReference>
<dbReference type="EMBL" id="CP000448">
    <property type="protein sequence ID" value="ABI67528.1"/>
    <property type="molecule type" value="Genomic_DNA"/>
</dbReference>
<dbReference type="eggNOG" id="COG0841">
    <property type="taxonomic scope" value="Bacteria"/>
</dbReference>
<accession>Q0B0H6</accession>
<keyword evidence="1" id="KW-0812">Transmembrane</keyword>
<dbReference type="Gene3D" id="3.30.2090.10">
    <property type="entry name" value="Multidrug efflux transporter AcrB TolC docking domain, DN and DC subdomains"/>
    <property type="match status" value="2"/>
</dbReference>